<dbReference type="RefSeq" id="WP_088651478.1">
    <property type="nucleotide sequence ID" value="NZ_AQQR01000009.1"/>
</dbReference>
<dbReference type="InterPro" id="IPR037359">
    <property type="entry name" value="NST/OST"/>
</dbReference>
<keyword evidence="2" id="KW-0325">Glycoprotein</keyword>
<comment type="caution">
    <text evidence="5">The sequence shown here is derived from an EMBL/GenBank/DDBJ whole genome shotgun (WGS) entry which is preliminary data.</text>
</comment>
<evidence type="ECO:0000256" key="1">
    <source>
        <dbReference type="ARBA" id="ARBA00022679"/>
    </source>
</evidence>
<dbReference type="PANTHER" id="PTHR10605">
    <property type="entry name" value="HEPARAN SULFATE SULFOTRANSFERASE"/>
    <property type="match status" value="1"/>
</dbReference>
<evidence type="ECO:0000256" key="2">
    <source>
        <dbReference type="ARBA" id="ARBA00023180"/>
    </source>
</evidence>
<name>A0A225NF45_9RHOB</name>
<dbReference type="InterPro" id="IPR027417">
    <property type="entry name" value="P-loop_NTPase"/>
</dbReference>
<keyword evidence="1" id="KW-0808">Transferase</keyword>
<dbReference type="InterPro" id="IPR000863">
    <property type="entry name" value="Sulfotransferase_dom"/>
</dbReference>
<evidence type="ECO:0000313" key="5">
    <source>
        <dbReference type="EMBL" id="OWU71520.1"/>
    </source>
</evidence>
<evidence type="ECO:0000313" key="6">
    <source>
        <dbReference type="Proteomes" id="UP000215377"/>
    </source>
</evidence>
<evidence type="ECO:0000256" key="3">
    <source>
        <dbReference type="SAM" id="MobiDB-lite"/>
    </source>
</evidence>
<dbReference type="Gene3D" id="3.40.50.300">
    <property type="entry name" value="P-loop containing nucleotide triphosphate hydrolases"/>
    <property type="match status" value="1"/>
</dbReference>
<accession>A0A225NF45</accession>
<evidence type="ECO:0000259" key="4">
    <source>
        <dbReference type="Pfam" id="PF00685"/>
    </source>
</evidence>
<dbReference type="GO" id="GO:0008146">
    <property type="term" value="F:sulfotransferase activity"/>
    <property type="evidence" value="ECO:0007669"/>
    <property type="project" value="InterPro"/>
</dbReference>
<dbReference type="SUPFAM" id="SSF52540">
    <property type="entry name" value="P-loop containing nucleoside triphosphate hydrolases"/>
    <property type="match status" value="1"/>
</dbReference>
<dbReference type="OrthoDB" id="981508at2"/>
<proteinExistence type="predicted"/>
<sequence>MADTRTLPQAMVVGAPKSGTTTLCNALMRHPDIYMYPKKETHYFNNLFTKRDMDWYEDLFADAPDDALVMEGTPDYAMSDCVERTARRLAEHIPDAKLILMVRNPIDRIESHYVQMLSNAREEIPIEEALEKWPEIVETSDYGATVETLEKYFARDQILVIFLDEYKADKDAVHAEVLDFLEVDASDEAIAEVGAQEALHRREDQGMDGALLAQLRRWKHYERLNMLMPRRVIAMGKRLLRRSIDVPSSLPPETREQLEAEFAGKWKRFQKEFRTGSTASSPSARKGNKQKAPLRQQLG</sequence>
<dbReference type="AlphaFoldDB" id="A0A225NF45"/>
<organism evidence="5 6">
    <name type="scientific">Marinibacterium profundimaris</name>
    <dbReference type="NCBI Taxonomy" id="1679460"/>
    <lineage>
        <taxon>Bacteria</taxon>
        <taxon>Pseudomonadati</taxon>
        <taxon>Pseudomonadota</taxon>
        <taxon>Alphaproteobacteria</taxon>
        <taxon>Rhodobacterales</taxon>
        <taxon>Paracoccaceae</taxon>
        <taxon>Marinibacterium</taxon>
    </lineage>
</organism>
<feature type="region of interest" description="Disordered" evidence="3">
    <location>
        <begin position="273"/>
        <end position="299"/>
    </location>
</feature>
<dbReference type="EMBL" id="AQQR01000009">
    <property type="protein sequence ID" value="OWU71520.1"/>
    <property type="molecule type" value="Genomic_DNA"/>
</dbReference>
<gene>
    <name evidence="5" type="ORF">ATO3_18975</name>
</gene>
<protein>
    <recommendedName>
        <fullName evidence="4">Sulfotransferase domain-containing protein</fullName>
    </recommendedName>
</protein>
<dbReference type="Pfam" id="PF00685">
    <property type="entry name" value="Sulfotransfer_1"/>
    <property type="match status" value="1"/>
</dbReference>
<feature type="domain" description="Sulfotransferase" evidence="4">
    <location>
        <begin position="8"/>
        <end position="192"/>
    </location>
</feature>
<reference evidence="5 6" key="1">
    <citation type="submission" date="2013-04" db="EMBL/GenBank/DDBJ databases">
        <title>Oceanicola sp. 22II1-22F33 Genome Sequencing.</title>
        <authorList>
            <person name="Lai Q."/>
            <person name="Li G."/>
            <person name="Shao Z."/>
        </authorList>
    </citation>
    <scope>NUCLEOTIDE SEQUENCE [LARGE SCALE GENOMIC DNA]</scope>
    <source>
        <strain evidence="5 6">22II1-22F33</strain>
    </source>
</reference>
<dbReference type="Proteomes" id="UP000215377">
    <property type="component" value="Unassembled WGS sequence"/>
</dbReference>
<keyword evidence="6" id="KW-1185">Reference proteome</keyword>
<dbReference type="PANTHER" id="PTHR10605:SF56">
    <property type="entry name" value="BIFUNCTIONAL HEPARAN SULFATE N-DEACETYLASE_N-SULFOTRANSFERASE"/>
    <property type="match status" value="1"/>
</dbReference>